<dbReference type="RefSeq" id="WP_072427445.1">
    <property type="nucleotide sequence ID" value="NZ_FPKR01000003.1"/>
</dbReference>
<dbReference type="GO" id="GO:0006506">
    <property type="term" value="P:GPI anchor biosynthetic process"/>
    <property type="evidence" value="ECO:0007669"/>
    <property type="project" value="TreeGrafter"/>
</dbReference>
<dbReference type="GO" id="GO:0004519">
    <property type="term" value="F:endonuclease activity"/>
    <property type="evidence" value="ECO:0007669"/>
    <property type="project" value="UniProtKB-KW"/>
</dbReference>
<dbReference type="OrthoDB" id="9793162at2"/>
<accession>A0A1K2H9P3</accession>
<keyword evidence="3" id="KW-0378">Hydrolase</keyword>
<gene>
    <name evidence="3" type="ORF">SAMN02745887_00903</name>
</gene>
<feature type="region of interest" description="Disordered" evidence="1">
    <location>
        <begin position="244"/>
        <end position="275"/>
    </location>
</feature>
<dbReference type="GO" id="GO:0016020">
    <property type="term" value="C:membrane"/>
    <property type="evidence" value="ECO:0007669"/>
    <property type="project" value="GOC"/>
</dbReference>
<dbReference type="AlphaFoldDB" id="A0A1K2H9P3"/>
<dbReference type="PANTHER" id="PTHR14859:SF1">
    <property type="entry name" value="PGAP2-INTERACTING PROTEIN"/>
    <property type="match status" value="1"/>
</dbReference>
<dbReference type="PANTHER" id="PTHR14859">
    <property type="entry name" value="CALCOFLUOR WHITE HYPERSENSITIVE PROTEIN PRECURSOR"/>
    <property type="match status" value="1"/>
</dbReference>
<feature type="domain" description="Endonuclease/exonuclease/phosphatase" evidence="2">
    <location>
        <begin position="8"/>
        <end position="239"/>
    </location>
</feature>
<dbReference type="EMBL" id="FPKR01000003">
    <property type="protein sequence ID" value="SFZ73580.1"/>
    <property type="molecule type" value="Genomic_DNA"/>
</dbReference>
<dbReference type="GO" id="GO:0004527">
    <property type="term" value="F:exonuclease activity"/>
    <property type="evidence" value="ECO:0007669"/>
    <property type="project" value="UniProtKB-KW"/>
</dbReference>
<dbReference type="Gene3D" id="3.60.10.10">
    <property type="entry name" value="Endonuclease/exonuclease/phosphatase"/>
    <property type="match status" value="1"/>
</dbReference>
<keyword evidence="4" id="KW-1185">Reference proteome</keyword>
<dbReference type="InterPro" id="IPR005135">
    <property type="entry name" value="Endo/exonuclease/phosphatase"/>
</dbReference>
<keyword evidence="3" id="KW-0255">Endonuclease</keyword>
<dbReference type="InterPro" id="IPR036691">
    <property type="entry name" value="Endo/exonu/phosph_ase_sf"/>
</dbReference>
<evidence type="ECO:0000256" key="1">
    <source>
        <dbReference type="SAM" id="MobiDB-lite"/>
    </source>
</evidence>
<dbReference type="STRING" id="1121279.SAMN02745887_00903"/>
<evidence type="ECO:0000259" key="2">
    <source>
        <dbReference type="Pfam" id="PF03372"/>
    </source>
</evidence>
<evidence type="ECO:0000313" key="4">
    <source>
        <dbReference type="Proteomes" id="UP000186513"/>
    </source>
</evidence>
<dbReference type="Pfam" id="PF03372">
    <property type="entry name" value="Exo_endo_phos"/>
    <property type="match status" value="1"/>
</dbReference>
<dbReference type="Proteomes" id="UP000186513">
    <property type="component" value="Unassembled WGS sequence"/>
</dbReference>
<dbReference type="InterPro" id="IPR051916">
    <property type="entry name" value="GPI-anchor_lipid_remodeler"/>
</dbReference>
<proteinExistence type="predicted"/>
<name>A0A1K2H9P3_9NEIS</name>
<protein>
    <submittedName>
        <fullName evidence="3">Metal-dependent hydrolase, endonuclease/exonuclease/phosphatase family</fullName>
    </submittedName>
</protein>
<sequence>MDATIKIATYNIHKGMSAFNRRHVLPDIKHALGGLTADLVFLQEVQGEHLKRAGRHLDWPDSPQHAFLADEQLHHVYGRNAEYRLGHHGNALLSRHPILRWHNQDVSLSKLERRGLLHSVIALPGRETPLHALCVHLNLRAGDRRQQLQTLIDYARSQIPQHEPLIVAGDFNDWQREACAVLREGLDLREAFQSLHGRLAATFPARLPVLTLDRIYLRGLHVEHAETHSGRDWGRLSDHAPLTATVRLDPPPSLAPARLPDDWAQPELRRRSGSA</sequence>
<dbReference type="SUPFAM" id="SSF56219">
    <property type="entry name" value="DNase I-like"/>
    <property type="match status" value="1"/>
</dbReference>
<organism evidence="3 4">
    <name type="scientific">Chitinimonas taiwanensis DSM 18899</name>
    <dbReference type="NCBI Taxonomy" id="1121279"/>
    <lineage>
        <taxon>Bacteria</taxon>
        <taxon>Pseudomonadati</taxon>
        <taxon>Pseudomonadota</taxon>
        <taxon>Betaproteobacteria</taxon>
        <taxon>Neisseriales</taxon>
        <taxon>Chitinibacteraceae</taxon>
        <taxon>Chitinimonas</taxon>
    </lineage>
</organism>
<keyword evidence="3" id="KW-0269">Exonuclease</keyword>
<reference evidence="3 4" key="1">
    <citation type="submission" date="2016-11" db="EMBL/GenBank/DDBJ databases">
        <authorList>
            <person name="Jaros S."/>
            <person name="Januszkiewicz K."/>
            <person name="Wedrychowicz H."/>
        </authorList>
    </citation>
    <scope>NUCLEOTIDE SEQUENCE [LARGE SCALE GENOMIC DNA]</scope>
    <source>
        <strain evidence="3 4">DSM 18899</strain>
    </source>
</reference>
<evidence type="ECO:0000313" key="3">
    <source>
        <dbReference type="EMBL" id="SFZ73580.1"/>
    </source>
</evidence>
<keyword evidence="3" id="KW-0540">Nuclease</keyword>